<proteinExistence type="predicted"/>
<name>A0AA39TV53_ARMTA</name>
<dbReference type="Gene3D" id="3.80.10.10">
    <property type="entry name" value="Ribonuclease Inhibitor"/>
    <property type="match status" value="1"/>
</dbReference>
<dbReference type="SUPFAM" id="SSF52047">
    <property type="entry name" value="RNI-like"/>
    <property type="match status" value="1"/>
</dbReference>
<dbReference type="Proteomes" id="UP001175211">
    <property type="component" value="Unassembled WGS sequence"/>
</dbReference>
<dbReference type="InterPro" id="IPR032675">
    <property type="entry name" value="LRR_dom_sf"/>
</dbReference>
<protein>
    <recommendedName>
        <fullName evidence="3">F-box domain-containing protein</fullName>
    </recommendedName>
</protein>
<organism evidence="1 2">
    <name type="scientific">Armillaria tabescens</name>
    <name type="common">Ringless honey mushroom</name>
    <name type="synonym">Agaricus tabescens</name>
    <dbReference type="NCBI Taxonomy" id="1929756"/>
    <lineage>
        <taxon>Eukaryota</taxon>
        <taxon>Fungi</taxon>
        <taxon>Dikarya</taxon>
        <taxon>Basidiomycota</taxon>
        <taxon>Agaricomycotina</taxon>
        <taxon>Agaricomycetes</taxon>
        <taxon>Agaricomycetidae</taxon>
        <taxon>Agaricales</taxon>
        <taxon>Marasmiineae</taxon>
        <taxon>Physalacriaceae</taxon>
        <taxon>Desarmillaria</taxon>
    </lineage>
</organism>
<evidence type="ECO:0008006" key="3">
    <source>
        <dbReference type="Google" id="ProtNLM"/>
    </source>
</evidence>
<comment type="caution">
    <text evidence="1">The sequence shown here is derived from an EMBL/GenBank/DDBJ whole genome shotgun (WGS) entry which is preliminary data.</text>
</comment>
<dbReference type="AlphaFoldDB" id="A0AA39TV53"/>
<keyword evidence="2" id="KW-1185">Reference proteome</keyword>
<accession>A0AA39TV53</accession>
<dbReference type="RefSeq" id="XP_060332614.1">
    <property type="nucleotide sequence ID" value="XM_060479065.1"/>
</dbReference>
<evidence type="ECO:0000313" key="2">
    <source>
        <dbReference type="Proteomes" id="UP001175211"/>
    </source>
</evidence>
<gene>
    <name evidence="1" type="ORF">EV420DRAFT_1671143</name>
</gene>
<dbReference type="EMBL" id="JAUEPS010000012">
    <property type="protein sequence ID" value="KAK0460575.1"/>
    <property type="molecule type" value="Genomic_DNA"/>
</dbReference>
<evidence type="ECO:0000313" key="1">
    <source>
        <dbReference type="EMBL" id="KAK0460575.1"/>
    </source>
</evidence>
<sequence>MSVISKIVVDTICISKSNNSYTMLSAGDDLPISRLMTEISMYIFFWVFIANEQAECHDTPWILSQVCQRWRGIALSYPKLWSWIDIEEPWTFNFSGCVHQLEVSLLRSQSYPLRIKYYESGDLNAHLWDVLLDHCDHWHIVGVYCSTTDFTCRLPKPQRHPLPLLEQFHLSRSFLDPFGTDFELDEDVLDVLTTAPRLHDIHVTGFRSPSSLNLPWFQLTKLDLKCGSAENDISILRKAPNLQQLFLTHHMYNLSLPAPIVHTSLHELHAPHAYALSHFTFPALKRLWIPITVGSTASPTPIIHKFIVRSQCTLQNLDLGGIDMDQSLINLLKDTPTVEVLNLYFGHLTLNAFETFSKSLTYPDADKPISDVLLPHLENLYMDIHFDLPMTHAFTAMVRSRWYVDQKRATRLRGLFCAAFTEASSDDVELLTQIIEEGLESCIVVSGRAVIWNHDL</sequence>
<reference evidence="1" key="1">
    <citation type="submission" date="2023-06" db="EMBL/GenBank/DDBJ databases">
        <authorList>
            <consortium name="Lawrence Berkeley National Laboratory"/>
            <person name="Ahrendt S."/>
            <person name="Sahu N."/>
            <person name="Indic B."/>
            <person name="Wong-Bajracharya J."/>
            <person name="Merenyi Z."/>
            <person name="Ke H.-M."/>
            <person name="Monk M."/>
            <person name="Kocsube S."/>
            <person name="Drula E."/>
            <person name="Lipzen A."/>
            <person name="Balint B."/>
            <person name="Henrissat B."/>
            <person name="Andreopoulos B."/>
            <person name="Martin F.M."/>
            <person name="Harder C.B."/>
            <person name="Rigling D."/>
            <person name="Ford K.L."/>
            <person name="Foster G.D."/>
            <person name="Pangilinan J."/>
            <person name="Papanicolaou A."/>
            <person name="Barry K."/>
            <person name="LaButti K."/>
            <person name="Viragh M."/>
            <person name="Koriabine M."/>
            <person name="Yan M."/>
            <person name="Riley R."/>
            <person name="Champramary S."/>
            <person name="Plett K.L."/>
            <person name="Tsai I.J."/>
            <person name="Slot J."/>
            <person name="Sipos G."/>
            <person name="Plett J."/>
            <person name="Nagy L.G."/>
            <person name="Grigoriev I.V."/>
        </authorList>
    </citation>
    <scope>NUCLEOTIDE SEQUENCE</scope>
    <source>
        <strain evidence="1">CCBAS 213</strain>
    </source>
</reference>
<dbReference type="GeneID" id="85362613"/>